<proteinExistence type="predicted"/>
<accession>A0A660S9G5</accession>
<evidence type="ECO:0000313" key="1">
    <source>
        <dbReference type="EMBL" id="RKX65889.1"/>
    </source>
</evidence>
<comment type="caution">
    <text evidence="1">The sequence shown here is derived from an EMBL/GenBank/DDBJ whole genome shotgun (WGS) entry which is preliminary data.</text>
</comment>
<reference evidence="1 2" key="1">
    <citation type="submission" date="2018-06" db="EMBL/GenBank/DDBJ databases">
        <title>Extensive metabolic versatility and redundancy in microbially diverse, dynamic hydrothermal sediments.</title>
        <authorList>
            <person name="Dombrowski N."/>
            <person name="Teske A."/>
            <person name="Baker B.J."/>
        </authorList>
    </citation>
    <scope>NUCLEOTIDE SEQUENCE [LARGE SCALE GENOMIC DNA]</scope>
    <source>
        <strain evidence="1">B35_G9</strain>
    </source>
</reference>
<sequence>MGQLKKKSQNRNSYEETIELEINFNDGDDIFNFSSEELEKMNKKEILKKLLKDEVKELLSYYGKRFNRNDKVADLKKKAERLSKAEIIDFIVNNEDEDEENWEDEYEYWDYDDDNYEEDGDDEALFFRKLKSYYLPDDFIDSVRSGKITFEEFKKSIKKWVLSMHPDRGWNNETEKEIKNRIIADFNEHKNFIMEFAEEFLKG</sequence>
<organism evidence="1 2">
    <name type="scientific">candidate division TA06 bacterium</name>
    <dbReference type="NCBI Taxonomy" id="2250710"/>
    <lineage>
        <taxon>Bacteria</taxon>
        <taxon>Bacteria division TA06</taxon>
    </lineage>
</organism>
<dbReference type="AlphaFoldDB" id="A0A660S9G5"/>
<name>A0A660S9G5_UNCT6</name>
<evidence type="ECO:0000313" key="2">
    <source>
        <dbReference type="Proteomes" id="UP000282321"/>
    </source>
</evidence>
<gene>
    <name evidence="1" type="ORF">DRP44_05335</name>
</gene>
<dbReference type="Proteomes" id="UP000282321">
    <property type="component" value="Unassembled WGS sequence"/>
</dbReference>
<dbReference type="EMBL" id="QNBC01000066">
    <property type="protein sequence ID" value="RKX65889.1"/>
    <property type="molecule type" value="Genomic_DNA"/>
</dbReference>
<protein>
    <submittedName>
        <fullName evidence="1">Uncharacterized protein</fullName>
    </submittedName>
</protein>